<organism evidence="1">
    <name type="scientific">gut metagenome</name>
    <dbReference type="NCBI Taxonomy" id="749906"/>
    <lineage>
        <taxon>unclassified sequences</taxon>
        <taxon>metagenomes</taxon>
        <taxon>organismal metagenomes</taxon>
    </lineage>
</organism>
<comment type="caution">
    <text evidence="1">The sequence shown here is derived from an EMBL/GenBank/DDBJ whole genome shotgun (WGS) entry which is preliminary data.</text>
</comment>
<dbReference type="AlphaFoldDB" id="J9FV65"/>
<dbReference type="SUPFAM" id="SSF51161">
    <property type="entry name" value="Trimeric LpxA-like enzymes"/>
    <property type="match status" value="1"/>
</dbReference>
<protein>
    <submittedName>
        <fullName evidence="1">Uncharacterized protein</fullName>
    </submittedName>
</protein>
<proteinExistence type="predicted"/>
<dbReference type="EMBL" id="AMCI01008299">
    <property type="protein sequence ID" value="EJW91254.1"/>
    <property type="molecule type" value="Genomic_DNA"/>
</dbReference>
<sequence length="32" mass="3233">VGAVVKQGIRIGAWCTIGAGAVVVRDVPMVLP</sequence>
<reference evidence="1" key="1">
    <citation type="journal article" date="2012" name="PLoS ONE">
        <title>Gene sets for utilization of primary and secondary nutrition supplies in the distal gut of endangered iberian lynx.</title>
        <authorList>
            <person name="Alcaide M."/>
            <person name="Messina E."/>
            <person name="Richter M."/>
            <person name="Bargiela R."/>
            <person name="Peplies J."/>
            <person name="Huws S.A."/>
            <person name="Newbold C.J."/>
            <person name="Golyshin P.N."/>
            <person name="Simon M.A."/>
            <person name="Lopez G."/>
            <person name="Yakimov M.M."/>
            <person name="Ferrer M."/>
        </authorList>
    </citation>
    <scope>NUCLEOTIDE SEQUENCE</scope>
</reference>
<evidence type="ECO:0000313" key="1">
    <source>
        <dbReference type="EMBL" id="EJW91254.1"/>
    </source>
</evidence>
<gene>
    <name evidence="1" type="ORF">EVA_20642</name>
</gene>
<dbReference type="InterPro" id="IPR011004">
    <property type="entry name" value="Trimer_LpxA-like_sf"/>
</dbReference>
<accession>J9FV65</accession>
<feature type="non-terminal residue" evidence="1">
    <location>
        <position position="1"/>
    </location>
</feature>
<name>J9FV65_9ZZZZ</name>
<dbReference type="Gene3D" id="2.160.10.10">
    <property type="entry name" value="Hexapeptide repeat proteins"/>
    <property type="match status" value="1"/>
</dbReference>